<dbReference type="EMBL" id="OU892277">
    <property type="protein sequence ID" value="CAG9759679.1"/>
    <property type="molecule type" value="Genomic_DNA"/>
</dbReference>
<keyword evidence="7" id="KW-0539">Nucleus</keyword>
<dbReference type="GO" id="GO:0061733">
    <property type="term" value="F:protein-lysine-acetyltransferase activity"/>
    <property type="evidence" value="ECO:0007669"/>
    <property type="project" value="TreeGrafter"/>
</dbReference>
<dbReference type="OrthoDB" id="428854at2759"/>
<dbReference type="GO" id="GO:0000785">
    <property type="term" value="C:chromatin"/>
    <property type="evidence" value="ECO:0007669"/>
    <property type="project" value="TreeGrafter"/>
</dbReference>
<feature type="domain" description="N-acetyltransferase ESCO zinc-finger" evidence="11">
    <location>
        <begin position="76"/>
        <end position="113"/>
    </location>
</feature>
<feature type="domain" description="N-acetyltransferase ESCO acetyl-transferase" evidence="12">
    <location>
        <begin position="214"/>
        <end position="267"/>
    </location>
</feature>
<reference evidence="13" key="1">
    <citation type="submission" date="2022-01" db="EMBL/GenBank/DDBJ databases">
        <authorList>
            <person name="King R."/>
        </authorList>
    </citation>
    <scope>NUCLEOTIDE SEQUENCE</scope>
</reference>
<accession>A0A9N9QI73</accession>
<gene>
    <name evidence="13" type="ORF">CEUTPL_LOCUS422</name>
</gene>
<evidence type="ECO:0000256" key="6">
    <source>
        <dbReference type="ARBA" id="ARBA00022833"/>
    </source>
</evidence>
<dbReference type="Pfam" id="PF13880">
    <property type="entry name" value="Acetyltransf_13"/>
    <property type="match status" value="1"/>
</dbReference>
<feature type="region of interest" description="Disordered" evidence="10">
    <location>
        <begin position="42"/>
        <end position="62"/>
    </location>
</feature>
<evidence type="ECO:0000259" key="11">
    <source>
        <dbReference type="Pfam" id="PF13878"/>
    </source>
</evidence>
<dbReference type="PANTHER" id="PTHR45884">
    <property type="entry name" value="N-ACETYLTRANSFERASE ECO"/>
    <property type="match status" value="1"/>
</dbReference>
<evidence type="ECO:0000256" key="2">
    <source>
        <dbReference type="ARBA" id="ARBA00005816"/>
    </source>
</evidence>
<dbReference type="GO" id="GO:0005634">
    <property type="term" value="C:nucleus"/>
    <property type="evidence" value="ECO:0007669"/>
    <property type="project" value="UniProtKB-SubCell"/>
</dbReference>
<keyword evidence="4" id="KW-0479">Metal-binding</keyword>
<dbReference type="AlphaFoldDB" id="A0A9N9QI73"/>
<keyword evidence="8" id="KW-0131">Cell cycle</keyword>
<evidence type="ECO:0000313" key="13">
    <source>
        <dbReference type="EMBL" id="CAG9759679.1"/>
    </source>
</evidence>
<dbReference type="InterPro" id="IPR028005">
    <property type="entry name" value="AcTrfase_ESCO_Znf_dom"/>
</dbReference>
<evidence type="ECO:0000256" key="10">
    <source>
        <dbReference type="SAM" id="MobiDB-lite"/>
    </source>
</evidence>
<dbReference type="GO" id="GO:0007064">
    <property type="term" value="P:mitotic sister chromatid cohesion"/>
    <property type="evidence" value="ECO:0007669"/>
    <property type="project" value="TreeGrafter"/>
</dbReference>
<keyword evidence="5" id="KW-0863">Zinc-finger</keyword>
<organism evidence="13 14">
    <name type="scientific">Ceutorhynchus assimilis</name>
    <name type="common">cabbage seed weevil</name>
    <dbReference type="NCBI Taxonomy" id="467358"/>
    <lineage>
        <taxon>Eukaryota</taxon>
        <taxon>Metazoa</taxon>
        <taxon>Ecdysozoa</taxon>
        <taxon>Arthropoda</taxon>
        <taxon>Hexapoda</taxon>
        <taxon>Insecta</taxon>
        <taxon>Pterygota</taxon>
        <taxon>Neoptera</taxon>
        <taxon>Endopterygota</taxon>
        <taxon>Coleoptera</taxon>
        <taxon>Polyphaga</taxon>
        <taxon>Cucujiformia</taxon>
        <taxon>Curculionidae</taxon>
        <taxon>Ceutorhynchinae</taxon>
        <taxon>Ceutorhynchus</taxon>
    </lineage>
</organism>
<dbReference type="Pfam" id="PF13878">
    <property type="entry name" value="zf-C2H2_3"/>
    <property type="match status" value="1"/>
</dbReference>
<dbReference type="GO" id="GO:0008270">
    <property type="term" value="F:zinc ion binding"/>
    <property type="evidence" value="ECO:0007669"/>
    <property type="project" value="UniProtKB-KW"/>
</dbReference>
<comment type="similarity">
    <text evidence="2">Belongs to the acetyltransferase family. ECO subfamily.</text>
</comment>
<keyword evidence="3" id="KW-0808">Transferase</keyword>
<evidence type="ECO:0000256" key="5">
    <source>
        <dbReference type="ARBA" id="ARBA00022771"/>
    </source>
</evidence>
<evidence type="ECO:0000256" key="3">
    <source>
        <dbReference type="ARBA" id="ARBA00022679"/>
    </source>
</evidence>
<protein>
    <submittedName>
        <fullName evidence="13">Uncharacterized protein</fullName>
    </submittedName>
</protein>
<dbReference type="Gene3D" id="3.40.630.30">
    <property type="match status" value="1"/>
</dbReference>
<evidence type="ECO:0000256" key="7">
    <source>
        <dbReference type="ARBA" id="ARBA00023242"/>
    </source>
</evidence>
<proteinExistence type="inferred from homology"/>
<dbReference type="InterPro" id="IPR028009">
    <property type="entry name" value="ESCO_Acetyltransf_dom"/>
</dbReference>
<keyword evidence="9" id="KW-0012">Acyltransferase</keyword>
<comment type="subcellular location">
    <subcellularLocation>
        <location evidence="1">Nucleus</location>
    </subcellularLocation>
</comment>
<sequence length="269" mass="30212">MLVGNKICEFLPMVIGYRIYAMAEKEQEPKLLSLFQEGATAGPLKRDDNEKGEKRSCDSDELETHPKRLKASAPDQMCLDAGQKRFELVKCRECNRCYYQGHPEDEFEHSNLHYEMQVVQFNGWTNERVVADYLSNGRIIQILPTDSRVWLRKAEEVMFVVNRNHGGVLHDISNSQMYIYIKNSTIAGCVVAKTLQQPMLDNHIDVSPFSGEHYPTKCGISHVWVGASFTNQGIAYALVEAVKSSYFPDCVLSDNDVGITAPTVAGAAN</sequence>
<evidence type="ECO:0000256" key="9">
    <source>
        <dbReference type="ARBA" id="ARBA00023315"/>
    </source>
</evidence>
<evidence type="ECO:0000259" key="12">
    <source>
        <dbReference type="Pfam" id="PF13880"/>
    </source>
</evidence>
<evidence type="ECO:0000256" key="4">
    <source>
        <dbReference type="ARBA" id="ARBA00022723"/>
    </source>
</evidence>
<name>A0A9N9QI73_9CUCU</name>
<evidence type="ECO:0000256" key="8">
    <source>
        <dbReference type="ARBA" id="ARBA00023306"/>
    </source>
</evidence>
<feature type="compositionally biased region" description="Basic and acidic residues" evidence="10">
    <location>
        <begin position="44"/>
        <end position="62"/>
    </location>
</feature>
<evidence type="ECO:0000256" key="1">
    <source>
        <dbReference type="ARBA" id="ARBA00004123"/>
    </source>
</evidence>
<dbReference type="PANTHER" id="PTHR45884:SF2">
    <property type="entry name" value="N-ACETYLTRANSFERASE ECO"/>
    <property type="match status" value="1"/>
</dbReference>
<evidence type="ECO:0000313" key="14">
    <source>
        <dbReference type="Proteomes" id="UP001152799"/>
    </source>
</evidence>
<keyword evidence="6" id="KW-0862">Zinc</keyword>
<keyword evidence="14" id="KW-1185">Reference proteome</keyword>
<dbReference type="Proteomes" id="UP001152799">
    <property type="component" value="Chromosome 1"/>
</dbReference>